<gene>
    <name evidence="2" type="ORF">FVD38_19830</name>
</gene>
<evidence type="ECO:0000256" key="1">
    <source>
        <dbReference type="SAM" id="MobiDB-lite"/>
    </source>
</evidence>
<evidence type="ECO:0000313" key="3">
    <source>
        <dbReference type="Proteomes" id="UP000321413"/>
    </source>
</evidence>
<comment type="caution">
    <text evidence="2">The sequence shown here is derived from an EMBL/GenBank/DDBJ whole genome shotgun (WGS) entry which is preliminary data.</text>
</comment>
<accession>A0A5C7G1D8</accession>
<protein>
    <submittedName>
        <fullName evidence="2">Uncharacterized protein</fullName>
    </submittedName>
</protein>
<dbReference type="Proteomes" id="UP000321413">
    <property type="component" value="Unassembled WGS sequence"/>
</dbReference>
<keyword evidence="3" id="KW-1185">Reference proteome</keyword>
<name>A0A5C7G1D8_9BURK</name>
<dbReference type="EMBL" id="VPFD01000024">
    <property type="protein sequence ID" value="TXF97667.1"/>
    <property type="molecule type" value="Genomic_DNA"/>
</dbReference>
<sequence length="140" mass="15647">MNVNDDLDTANGKLSAQESHCARQRLAKDHAALFPTRLAMARWRGGGLPHLHGGHPPLRAAWYARTVRDHQAWLDRGGFAQHEQLTPLRKPAMWYPPQANLSQGGLQVPQQNNQYPTQQNSQSPCRSDRDGDSRQCGTCT</sequence>
<reference evidence="2 3" key="1">
    <citation type="submission" date="2019-08" db="EMBL/GenBank/DDBJ databases">
        <title>Massilia golmudensis sp. nov., isolated from sand in the Qinghai-Tibetan Plateau.</title>
        <authorList>
            <person name="Zhang B."/>
        </authorList>
    </citation>
    <scope>NUCLEOTIDE SEQUENCE [LARGE SCALE GENOMIC DNA]</scope>
    <source>
        <strain evidence="2 3">GEM5</strain>
    </source>
</reference>
<feature type="compositionally biased region" description="Low complexity" evidence="1">
    <location>
        <begin position="107"/>
        <end position="124"/>
    </location>
</feature>
<proteinExistence type="predicted"/>
<feature type="region of interest" description="Disordered" evidence="1">
    <location>
        <begin position="94"/>
        <end position="140"/>
    </location>
</feature>
<evidence type="ECO:0000313" key="2">
    <source>
        <dbReference type="EMBL" id="TXF97667.1"/>
    </source>
</evidence>
<dbReference type="AlphaFoldDB" id="A0A5C7G1D8"/>
<organism evidence="2 3">
    <name type="scientific">Massilia arenae</name>
    <dbReference type="NCBI Taxonomy" id="2603288"/>
    <lineage>
        <taxon>Bacteria</taxon>
        <taxon>Pseudomonadati</taxon>
        <taxon>Pseudomonadota</taxon>
        <taxon>Betaproteobacteria</taxon>
        <taxon>Burkholderiales</taxon>
        <taxon>Oxalobacteraceae</taxon>
        <taxon>Telluria group</taxon>
        <taxon>Massilia</taxon>
    </lineage>
</organism>